<protein>
    <submittedName>
        <fullName evidence="2">Helix-turn-helix domain-containing protein</fullName>
    </submittedName>
</protein>
<dbReference type="RefSeq" id="WP_345405250.1">
    <property type="nucleotide sequence ID" value="NZ_BAABHG010000018.1"/>
</dbReference>
<feature type="domain" description="HTH cro/C1-type" evidence="1">
    <location>
        <begin position="18"/>
        <end position="71"/>
    </location>
</feature>
<evidence type="ECO:0000313" key="2">
    <source>
        <dbReference type="EMBL" id="MFD2461267.1"/>
    </source>
</evidence>
<dbReference type="Gene3D" id="1.10.260.40">
    <property type="entry name" value="lambda repressor-like DNA-binding domains"/>
    <property type="match status" value="1"/>
</dbReference>
<name>A0ABW5GKD1_9PSEU</name>
<dbReference type="InterPro" id="IPR010982">
    <property type="entry name" value="Lambda_DNA-bd_dom_sf"/>
</dbReference>
<dbReference type="EMBL" id="JBHUKU010000011">
    <property type="protein sequence ID" value="MFD2461267.1"/>
    <property type="molecule type" value="Genomic_DNA"/>
</dbReference>
<reference evidence="3" key="1">
    <citation type="journal article" date="2019" name="Int. J. Syst. Evol. Microbiol.">
        <title>The Global Catalogue of Microorganisms (GCM) 10K type strain sequencing project: providing services to taxonomists for standard genome sequencing and annotation.</title>
        <authorList>
            <consortium name="The Broad Institute Genomics Platform"/>
            <consortium name="The Broad Institute Genome Sequencing Center for Infectious Disease"/>
            <person name="Wu L."/>
            <person name="Ma J."/>
        </authorList>
    </citation>
    <scope>NUCLEOTIDE SEQUENCE [LARGE SCALE GENOMIC DNA]</scope>
    <source>
        <strain evidence="3">CGMCC 4.7643</strain>
    </source>
</reference>
<keyword evidence="3" id="KW-1185">Reference proteome</keyword>
<dbReference type="SMART" id="SM00530">
    <property type="entry name" value="HTH_XRE"/>
    <property type="match status" value="1"/>
</dbReference>
<evidence type="ECO:0000259" key="1">
    <source>
        <dbReference type="PROSITE" id="PS50943"/>
    </source>
</evidence>
<proteinExistence type="predicted"/>
<dbReference type="PROSITE" id="PS50943">
    <property type="entry name" value="HTH_CROC1"/>
    <property type="match status" value="1"/>
</dbReference>
<dbReference type="InterPro" id="IPR001387">
    <property type="entry name" value="Cro/C1-type_HTH"/>
</dbReference>
<dbReference type="SUPFAM" id="SSF47413">
    <property type="entry name" value="lambda repressor-like DNA-binding domains"/>
    <property type="match status" value="1"/>
</dbReference>
<dbReference type="InterPro" id="IPR043917">
    <property type="entry name" value="DUF5753"/>
</dbReference>
<organism evidence="2 3">
    <name type="scientific">Amycolatopsis samaneae</name>
    <dbReference type="NCBI Taxonomy" id="664691"/>
    <lineage>
        <taxon>Bacteria</taxon>
        <taxon>Bacillati</taxon>
        <taxon>Actinomycetota</taxon>
        <taxon>Actinomycetes</taxon>
        <taxon>Pseudonocardiales</taxon>
        <taxon>Pseudonocardiaceae</taxon>
        <taxon>Amycolatopsis</taxon>
    </lineage>
</organism>
<dbReference type="Pfam" id="PF19054">
    <property type="entry name" value="DUF5753"/>
    <property type="match status" value="1"/>
</dbReference>
<sequence length="277" mass="31738">MPRLSRPSFPRRQVGRTLRRLRERTGMTQEAAGEPIRISGSKLSRIEQGHIPGYNDFLALLDRYGVLTSDYDHYVRLYDLAKQARWWPSNPRRNFGYVDAEDSASLTSGYQTGLVPGILQTKSYARGVFEFSGAQWSSSEVEQLVSVRERRQRRLFEQPTLAVHFVVDESTLIRRLCDRAQLEQLVELSALPNVTVQVAELSAPPHGGFYASFVVLDYPDPEEFGLVYVEFPFGSDFIENVNEVREAKRQFKMISKFALDENDSVELIKRLIVEKGR</sequence>
<comment type="caution">
    <text evidence="2">The sequence shown here is derived from an EMBL/GenBank/DDBJ whole genome shotgun (WGS) entry which is preliminary data.</text>
</comment>
<dbReference type="CDD" id="cd00093">
    <property type="entry name" value="HTH_XRE"/>
    <property type="match status" value="1"/>
</dbReference>
<accession>A0ABW5GKD1</accession>
<evidence type="ECO:0000313" key="3">
    <source>
        <dbReference type="Proteomes" id="UP001597419"/>
    </source>
</evidence>
<gene>
    <name evidence="2" type="ORF">ACFSYJ_21865</name>
</gene>
<dbReference type="Pfam" id="PF13560">
    <property type="entry name" value="HTH_31"/>
    <property type="match status" value="1"/>
</dbReference>
<dbReference type="Proteomes" id="UP001597419">
    <property type="component" value="Unassembled WGS sequence"/>
</dbReference>